<sequence>MQATKEQLLGRIKNFLELPGVCDEAKRSAILTNCEKLSFEQLCEVAATLRIRARKISSIANSTEKTQEIKDAKDSLDKFFTKYGI</sequence>
<evidence type="ECO:0000313" key="2">
    <source>
        <dbReference type="Proteomes" id="UP000178530"/>
    </source>
</evidence>
<name>A0A1G2TMQ6_9BACT</name>
<accession>A0A1G2TMQ6</accession>
<protein>
    <submittedName>
        <fullName evidence="1">Uncharacterized protein</fullName>
    </submittedName>
</protein>
<evidence type="ECO:0000313" key="1">
    <source>
        <dbReference type="EMBL" id="OHA98575.1"/>
    </source>
</evidence>
<reference evidence="1 2" key="1">
    <citation type="journal article" date="2016" name="Nat. Commun.">
        <title>Thousands of microbial genomes shed light on interconnected biogeochemical processes in an aquifer system.</title>
        <authorList>
            <person name="Anantharaman K."/>
            <person name="Brown C.T."/>
            <person name="Hug L.A."/>
            <person name="Sharon I."/>
            <person name="Castelle C.J."/>
            <person name="Probst A.J."/>
            <person name="Thomas B.C."/>
            <person name="Singh A."/>
            <person name="Wilkins M.J."/>
            <person name="Karaoz U."/>
            <person name="Brodie E.L."/>
            <person name="Williams K.H."/>
            <person name="Hubbard S.S."/>
            <person name="Banfield J.F."/>
        </authorList>
    </citation>
    <scope>NUCLEOTIDE SEQUENCE [LARGE SCALE GENOMIC DNA]</scope>
</reference>
<comment type="caution">
    <text evidence="1">The sequence shown here is derived from an EMBL/GenBank/DDBJ whole genome shotgun (WGS) entry which is preliminary data.</text>
</comment>
<proteinExistence type="predicted"/>
<gene>
    <name evidence="1" type="ORF">A3E32_03495</name>
</gene>
<organism evidence="1 2">
    <name type="scientific">Candidatus Zambryskibacteria bacterium RIFCSPHIGHO2_12_FULL_38_37</name>
    <dbReference type="NCBI Taxonomy" id="1802751"/>
    <lineage>
        <taxon>Bacteria</taxon>
        <taxon>Candidatus Zambryskiibacteriota</taxon>
    </lineage>
</organism>
<dbReference type="EMBL" id="MHVU01000022">
    <property type="protein sequence ID" value="OHA98575.1"/>
    <property type="molecule type" value="Genomic_DNA"/>
</dbReference>
<dbReference type="Proteomes" id="UP000178530">
    <property type="component" value="Unassembled WGS sequence"/>
</dbReference>
<dbReference type="AlphaFoldDB" id="A0A1G2TMQ6"/>